<name>A0ACB7TIF1_HYAAI</name>
<evidence type="ECO:0000313" key="2">
    <source>
        <dbReference type="Proteomes" id="UP000821845"/>
    </source>
</evidence>
<comment type="caution">
    <text evidence="1">The sequence shown here is derived from an EMBL/GenBank/DDBJ whole genome shotgun (WGS) entry which is preliminary data.</text>
</comment>
<reference evidence="1" key="1">
    <citation type="submission" date="2020-05" db="EMBL/GenBank/DDBJ databases">
        <title>Large-scale comparative analyses of tick genomes elucidate their genetic diversity and vector capacities.</title>
        <authorList>
            <person name="Jia N."/>
            <person name="Wang J."/>
            <person name="Shi W."/>
            <person name="Du L."/>
            <person name="Sun Y."/>
            <person name="Zhan W."/>
            <person name="Jiang J."/>
            <person name="Wang Q."/>
            <person name="Zhang B."/>
            <person name="Ji P."/>
            <person name="Sakyi L.B."/>
            <person name="Cui X."/>
            <person name="Yuan T."/>
            <person name="Jiang B."/>
            <person name="Yang W."/>
            <person name="Lam T.T.-Y."/>
            <person name="Chang Q."/>
            <person name="Ding S."/>
            <person name="Wang X."/>
            <person name="Zhu J."/>
            <person name="Ruan X."/>
            <person name="Zhao L."/>
            <person name="Wei J."/>
            <person name="Que T."/>
            <person name="Du C."/>
            <person name="Cheng J."/>
            <person name="Dai P."/>
            <person name="Han X."/>
            <person name="Huang E."/>
            <person name="Gao Y."/>
            <person name="Liu J."/>
            <person name="Shao H."/>
            <person name="Ye R."/>
            <person name="Li L."/>
            <person name="Wei W."/>
            <person name="Wang X."/>
            <person name="Wang C."/>
            <person name="Yang T."/>
            <person name="Huo Q."/>
            <person name="Li W."/>
            <person name="Guo W."/>
            <person name="Chen H."/>
            <person name="Zhou L."/>
            <person name="Ni X."/>
            <person name="Tian J."/>
            <person name="Zhou Y."/>
            <person name="Sheng Y."/>
            <person name="Liu T."/>
            <person name="Pan Y."/>
            <person name="Xia L."/>
            <person name="Li J."/>
            <person name="Zhao F."/>
            <person name="Cao W."/>
        </authorList>
    </citation>
    <scope>NUCLEOTIDE SEQUENCE</scope>
    <source>
        <strain evidence="1">Hyas-2018</strain>
    </source>
</reference>
<dbReference type="Proteomes" id="UP000821845">
    <property type="component" value="Chromosome 1"/>
</dbReference>
<accession>A0ACB7TIF1</accession>
<keyword evidence="2" id="KW-1185">Reference proteome</keyword>
<proteinExistence type="predicted"/>
<evidence type="ECO:0000313" key="1">
    <source>
        <dbReference type="EMBL" id="KAH6945142.1"/>
    </source>
</evidence>
<protein>
    <submittedName>
        <fullName evidence="1">Uncharacterized protein</fullName>
    </submittedName>
</protein>
<dbReference type="EMBL" id="CM023481">
    <property type="protein sequence ID" value="KAH6945142.1"/>
    <property type="molecule type" value="Genomic_DNA"/>
</dbReference>
<organism evidence="1 2">
    <name type="scientific">Hyalomma asiaticum</name>
    <name type="common">Tick</name>
    <dbReference type="NCBI Taxonomy" id="266040"/>
    <lineage>
        <taxon>Eukaryota</taxon>
        <taxon>Metazoa</taxon>
        <taxon>Ecdysozoa</taxon>
        <taxon>Arthropoda</taxon>
        <taxon>Chelicerata</taxon>
        <taxon>Arachnida</taxon>
        <taxon>Acari</taxon>
        <taxon>Parasitiformes</taxon>
        <taxon>Ixodida</taxon>
        <taxon>Ixodoidea</taxon>
        <taxon>Ixodidae</taxon>
        <taxon>Hyalomminae</taxon>
        <taxon>Hyalomma</taxon>
    </lineage>
</organism>
<sequence>MVLGGTFRPQPPGASVNRMLAAAVSPRRSAAHIWSTRVAELFRARRHADVGPLEQLSFTARRHGDGGPAAGIIRARSAHLPFLGHVARSRGLRCCAVPEIVGPH</sequence>
<gene>
    <name evidence="1" type="ORF">HPB50_007419</name>
</gene>